<dbReference type="AlphaFoldDB" id="A0A835EN16"/>
<keyword evidence="2 4" id="KW-0863">Zinc-finger</keyword>
<keyword evidence="7" id="KW-1185">Reference proteome</keyword>
<evidence type="ECO:0000256" key="4">
    <source>
        <dbReference type="PROSITE-ProRule" id="PRU00175"/>
    </source>
</evidence>
<dbReference type="PROSITE" id="PS50089">
    <property type="entry name" value="ZF_RING_2"/>
    <property type="match status" value="1"/>
</dbReference>
<dbReference type="InterPro" id="IPR013083">
    <property type="entry name" value="Znf_RING/FYVE/PHD"/>
</dbReference>
<keyword evidence="3" id="KW-0862">Zinc</keyword>
<dbReference type="InterPro" id="IPR001841">
    <property type="entry name" value="Znf_RING"/>
</dbReference>
<accession>A0A835EN16</accession>
<evidence type="ECO:0000256" key="1">
    <source>
        <dbReference type="ARBA" id="ARBA00022723"/>
    </source>
</evidence>
<dbReference type="OrthoDB" id="4348522at2759"/>
<dbReference type="Gene3D" id="3.30.40.10">
    <property type="entry name" value="Zinc/RING finger domain, C3HC4 (zinc finger)"/>
    <property type="match status" value="1"/>
</dbReference>
<protein>
    <recommendedName>
        <fullName evidence="5">RING-type domain-containing protein</fullName>
    </recommendedName>
</protein>
<feature type="domain" description="RING-type" evidence="5">
    <location>
        <begin position="1"/>
        <end position="25"/>
    </location>
</feature>
<dbReference type="InterPro" id="IPR018957">
    <property type="entry name" value="Znf_C3HC4_RING-type"/>
</dbReference>
<dbReference type="Proteomes" id="UP000636709">
    <property type="component" value="Unassembled WGS sequence"/>
</dbReference>
<keyword evidence="1" id="KW-0479">Metal-binding</keyword>
<gene>
    <name evidence="6" type="ORF">HU200_036955</name>
</gene>
<dbReference type="SUPFAM" id="SSF57850">
    <property type="entry name" value="RING/U-box"/>
    <property type="match status" value="1"/>
</dbReference>
<evidence type="ECO:0000256" key="3">
    <source>
        <dbReference type="ARBA" id="ARBA00022833"/>
    </source>
</evidence>
<evidence type="ECO:0000256" key="2">
    <source>
        <dbReference type="ARBA" id="ARBA00022771"/>
    </source>
</evidence>
<evidence type="ECO:0000313" key="6">
    <source>
        <dbReference type="EMBL" id="KAF8696067.1"/>
    </source>
</evidence>
<dbReference type="GO" id="GO:0008270">
    <property type="term" value="F:zinc ion binding"/>
    <property type="evidence" value="ECO:0007669"/>
    <property type="project" value="UniProtKB-KW"/>
</dbReference>
<reference evidence="6" key="1">
    <citation type="submission" date="2020-07" db="EMBL/GenBank/DDBJ databases">
        <title>Genome sequence and genetic diversity analysis of an under-domesticated orphan crop, white fonio (Digitaria exilis).</title>
        <authorList>
            <person name="Bennetzen J.L."/>
            <person name="Chen S."/>
            <person name="Ma X."/>
            <person name="Wang X."/>
            <person name="Yssel A.E.J."/>
            <person name="Chaluvadi S.R."/>
            <person name="Johnson M."/>
            <person name="Gangashetty P."/>
            <person name="Hamidou F."/>
            <person name="Sanogo M.D."/>
            <person name="Zwaenepoel A."/>
            <person name="Wallace J."/>
            <person name="Van De Peer Y."/>
            <person name="Van Deynze A."/>
        </authorList>
    </citation>
    <scope>NUCLEOTIDE SEQUENCE</scope>
    <source>
        <tissue evidence="6">Leaves</tissue>
    </source>
</reference>
<evidence type="ECO:0000313" key="7">
    <source>
        <dbReference type="Proteomes" id="UP000636709"/>
    </source>
</evidence>
<dbReference type="EMBL" id="JACEFO010001882">
    <property type="protein sequence ID" value="KAF8696067.1"/>
    <property type="molecule type" value="Genomic_DNA"/>
</dbReference>
<evidence type="ECO:0000259" key="5">
    <source>
        <dbReference type="PROSITE" id="PS50089"/>
    </source>
</evidence>
<name>A0A835EN16_9POAL</name>
<proteinExistence type="predicted"/>
<comment type="caution">
    <text evidence="6">The sequence shown here is derived from an EMBL/GenBank/DDBJ whole genome shotgun (WGS) entry which is preliminary data.</text>
</comment>
<sequence length="112" mass="13372">MPCSHAFHHRCIFDWLRINHVCPLCCHALPMQDDDDDEFWKHPSMPVHDEALVWKHQGPYGFVKGKILFFTLQLLQKSDFQPTTIKPDTEDPPTIQNVQNWPFGWFYIFQKF</sequence>
<organism evidence="6 7">
    <name type="scientific">Digitaria exilis</name>
    <dbReference type="NCBI Taxonomy" id="1010633"/>
    <lineage>
        <taxon>Eukaryota</taxon>
        <taxon>Viridiplantae</taxon>
        <taxon>Streptophyta</taxon>
        <taxon>Embryophyta</taxon>
        <taxon>Tracheophyta</taxon>
        <taxon>Spermatophyta</taxon>
        <taxon>Magnoliopsida</taxon>
        <taxon>Liliopsida</taxon>
        <taxon>Poales</taxon>
        <taxon>Poaceae</taxon>
        <taxon>PACMAD clade</taxon>
        <taxon>Panicoideae</taxon>
        <taxon>Panicodae</taxon>
        <taxon>Paniceae</taxon>
        <taxon>Anthephorinae</taxon>
        <taxon>Digitaria</taxon>
    </lineage>
</organism>
<dbReference type="Pfam" id="PF00097">
    <property type="entry name" value="zf-C3HC4"/>
    <property type="match status" value="1"/>
</dbReference>